<geneLocation type="plasmid" evidence="4">
    <name>pgw6_1</name>
</geneLocation>
<reference evidence="3 4" key="1">
    <citation type="submission" date="2018-11" db="EMBL/GenBank/DDBJ databases">
        <title>Genome squencing of methanotrophic bacteria isolated from alkaline groundwater in Korea.</title>
        <authorList>
            <person name="Nguyen L.N."/>
        </authorList>
    </citation>
    <scope>NUCLEOTIDE SEQUENCE [LARGE SCALE GENOMIC DNA]</scope>
    <source>
        <strain evidence="3 4">GW6</strain>
        <plasmid evidence="4">pgw6_1</plasmid>
    </source>
</reference>
<dbReference type="InterPro" id="IPR041459">
    <property type="entry name" value="MPTase-PolyVal"/>
</dbReference>
<keyword evidence="3" id="KW-0614">Plasmid</keyword>
<dbReference type="KEGG" id="mros:EHO51_18030"/>
<accession>A0A3G8MB10</accession>
<evidence type="ECO:0000259" key="1">
    <source>
        <dbReference type="Pfam" id="PF08401"/>
    </source>
</evidence>
<protein>
    <submittedName>
        <fullName evidence="3">DUF1738 domain-containing protein</fullName>
    </submittedName>
</protein>
<sequence length="304" mass="33846">MSASERSDIYTRITADIVAAIETDAGEWRMPWHHDGGSVARPRNVACDRSYRGVNILALWAAARRASYTSGVWGTYQQWSQLRCQVRKGEKATTVVFWKEMRKGDHANAESDGAERSDHGDREDRPRFFARGYSVFNASQVDNYMPPDLPRLSESERIACADAFFAALNIPIIIGAEACYRPDIDTVFMPPFERFIDAACYYSCLGHETGHATGAKRRLDRDLTGRFGSDKYALDEIIVELTSSFIMADLGIAHTPRAEHAAYIATWLKALKNDSRAIFTAASKAQAAADWMHAQQSHANAAPS</sequence>
<feature type="domain" description="Polyvalent protein metallopeptidase" evidence="2">
    <location>
        <begin position="161"/>
        <end position="284"/>
    </location>
</feature>
<evidence type="ECO:0000313" key="3">
    <source>
        <dbReference type="EMBL" id="AZG78744.1"/>
    </source>
</evidence>
<dbReference type="AlphaFoldDB" id="A0A3G8MB10"/>
<gene>
    <name evidence="3" type="ORF">EHO51_18030</name>
</gene>
<dbReference type="EMBL" id="CP034087">
    <property type="protein sequence ID" value="AZG78744.1"/>
    <property type="molecule type" value="Genomic_DNA"/>
</dbReference>
<evidence type="ECO:0000259" key="2">
    <source>
        <dbReference type="Pfam" id="PF18818"/>
    </source>
</evidence>
<dbReference type="PIRSF" id="PIRSF037112">
    <property type="entry name" value="Antirestriction_ArdC"/>
    <property type="match status" value="1"/>
</dbReference>
<proteinExistence type="predicted"/>
<dbReference type="InterPro" id="IPR013610">
    <property type="entry name" value="ArdC_N"/>
</dbReference>
<name>A0A3G8MB10_9HYPH</name>
<evidence type="ECO:0000313" key="4">
    <source>
        <dbReference type="Proteomes" id="UP000273982"/>
    </source>
</evidence>
<dbReference type="Pfam" id="PF08401">
    <property type="entry name" value="ArdcN"/>
    <property type="match status" value="1"/>
</dbReference>
<feature type="domain" description="N-terminal" evidence="1">
    <location>
        <begin position="8"/>
        <end position="136"/>
    </location>
</feature>
<dbReference type="Pfam" id="PF18818">
    <property type="entry name" value="MPTase-PolyVal"/>
    <property type="match status" value="1"/>
</dbReference>
<organism evidence="3 4">
    <name type="scientific">Methylocystis rosea</name>
    <dbReference type="NCBI Taxonomy" id="173366"/>
    <lineage>
        <taxon>Bacteria</taxon>
        <taxon>Pseudomonadati</taxon>
        <taxon>Pseudomonadota</taxon>
        <taxon>Alphaproteobacteria</taxon>
        <taxon>Hyphomicrobiales</taxon>
        <taxon>Methylocystaceae</taxon>
        <taxon>Methylocystis</taxon>
    </lineage>
</organism>
<dbReference type="Proteomes" id="UP000273982">
    <property type="component" value="Plasmid pGW6_1"/>
</dbReference>
<dbReference type="GO" id="GO:0003697">
    <property type="term" value="F:single-stranded DNA binding"/>
    <property type="evidence" value="ECO:0007669"/>
    <property type="project" value="InterPro"/>
</dbReference>
<dbReference type="InterPro" id="IPR017113">
    <property type="entry name" value="Antirestriction_ArdC"/>
</dbReference>
<dbReference type="RefSeq" id="WP_124740255.1">
    <property type="nucleotide sequence ID" value="NZ_CP034087.1"/>
</dbReference>